<dbReference type="EMBL" id="SMOL01000401">
    <property type="protein sequence ID" value="KAB2617256.1"/>
    <property type="molecule type" value="Genomic_DNA"/>
</dbReference>
<dbReference type="CDD" id="cd09218">
    <property type="entry name" value="TLP-PA"/>
    <property type="match status" value="1"/>
</dbReference>
<dbReference type="PROSITE" id="PS51367">
    <property type="entry name" value="THAUMATIN_2"/>
    <property type="match status" value="1"/>
</dbReference>
<dbReference type="SUPFAM" id="SSF49870">
    <property type="entry name" value="Osmotin, thaumatin-like protein"/>
    <property type="match status" value="1"/>
</dbReference>
<reference evidence="5 6" key="3">
    <citation type="submission" date="2019-11" db="EMBL/GenBank/DDBJ databases">
        <title>A de novo genome assembly of a pear dwarfing rootstock.</title>
        <authorList>
            <person name="Wang F."/>
            <person name="Wang J."/>
            <person name="Li S."/>
            <person name="Zhang Y."/>
            <person name="Fang M."/>
            <person name="Ma L."/>
            <person name="Zhao Y."/>
            <person name="Jiang S."/>
        </authorList>
    </citation>
    <scope>NUCLEOTIDE SEQUENCE [LARGE SCALE GENOMIC DNA]</scope>
    <source>
        <strain evidence="5">S2</strain>
        <tissue evidence="5">Leaf</tissue>
    </source>
</reference>
<dbReference type="AlphaFoldDB" id="A0A5N5GNS5"/>
<feature type="disulfide bond" evidence="2">
    <location>
        <begin position="37"/>
        <end position="227"/>
    </location>
</feature>
<keyword evidence="3" id="KW-1133">Transmembrane helix</keyword>
<comment type="similarity">
    <text evidence="1">Belongs to the thaumatin family.</text>
</comment>
<keyword evidence="6" id="KW-1185">Reference proteome</keyword>
<protein>
    <submittedName>
        <fullName evidence="5">Pathogenesis-related protein 5-like</fullName>
    </submittedName>
</protein>
<evidence type="ECO:0000256" key="4">
    <source>
        <dbReference type="SAM" id="SignalP"/>
    </source>
</evidence>
<sequence length="275" mass="30060">MTKRFNMLILMLLSVFMVLSGPKLSESARTFTVINNCKETVWPAVTPGDNFNGGGFVLKPGQSMVFTARVSWSGRIWGRTGCNFDKNGNGSCETGSCGSTLQCVASGKPPAMLTEFTLAAVDFYDVILVTGSTCHCVSGCDGDLRPNCPNELAVKANGKKVGCRSVCDVFDTDEYCCKGRYGNAAVCNPTYYSKKFKEACLTAFSYAYDDPSSSFTCSGTDYVVAFCSTRKRPMCTYRHHKIPCPNVSGSVGLKSLRWWAVMLGLLMMINLWINF</sequence>
<organism evidence="5 6">
    <name type="scientific">Pyrus ussuriensis x Pyrus communis</name>
    <dbReference type="NCBI Taxonomy" id="2448454"/>
    <lineage>
        <taxon>Eukaryota</taxon>
        <taxon>Viridiplantae</taxon>
        <taxon>Streptophyta</taxon>
        <taxon>Embryophyta</taxon>
        <taxon>Tracheophyta</taxon>
        <taxon>Spermatophyta</taxon>
        <taxon>Magnoliopsida</taxon>
        <taxon>eudicotyledons</taxon>
        <taxon>Gunneridae</taxon>
        <taxon>Pentapetalae</taxon>
        <taxon>rosids</taxon>
        <taxon>fabids</taxon>
        <taxon>Rosales</taxon>
        <taxon>Rosaceae</taxon>
        <taxon>Amygdaloideae</taxon>
        <taxon>Maleae</taxon>
        <taxon>Pyrus</taxon>
    </lineage>
</organism>
<evidence type="ECO:0000256" key="2">
    <source>
        <dbReference type="PIRSR" id="PIRSR002703-1"/>
    </source>
</evidence>
<dbReference type="PANTHER" id="PTHR31048">
    <property type="entry name" value="OS03G0233200 PROTEIN"/>
    <property type="match status" value="1"/>
</dbReference>
<feature type="disulfide bond" evidence="2">
    <location>
        <begin position="177"/>
        <end position="187"/>
    </location>
</feature>
<accession>A0A5N5GNS5</accession>
<dbReference type="PIRSF" id="PIRSF002703">
    <property type="entry name" value="Thaumatin"/>
    <property type="match status" value="1"/>
</dbReference>
<evidence type="ECO:0000313" key="5">
    <source>
        <dbReference type="EMBL" id="KAB2617256.1"/>
    </source>
</evidence>
<dbReference type="Proteomes" id="UP000327157">
    <property type="component" value="Chromosome 15"/>
</dbReference>
<reference evidence="5 6" key="1">
    <citation type="submission" date="2019-09" db="EMBL/GenBank/DDBJ databases">
        <authorList>
            <person name="Ou C."/>
        </authorList>
    </citation>
    <scope>NUCLEOTIDE SEQUENCE [LARGE SCALE GENOMIC DNA]</scope>
    <source>
        <strain evidence="5">S2</strain>
        <tissue evidence="5">Leaf</tissue>
    </source>
</reference>
<feature type="disulfide bond" evidence="2">
    <location>
        <begin position="167"/>
        <end position="176"/>
    </location>
</feature>
<dbReference type="PRINTS" id="PR00347">
    <property type="entry name" value="THAUMATIN"/>
</dbReference>
<feature type="transmembrane region" description="Helical" evidence="3">
    <location>
        <begin position="256"/>
        <end position="273"/>
    </location>
</feature>
<feature type="disulfide bond" evidence="2">
    <location>
        <begin position="148"/>
        <end position="163"/>
    </location>
</feature>
<feature type="disulfide bond" evidence="2">
    <location>
        <begin position="136"/>
        <end position="217"/>
    </location>
</feature>
<dbReference type="Gene3D" id="2.60.110.10">
    <property type="entry name" value="Thaumatin"/>
    <property type="match status" value="1"/>
</dbReference>
<keyword evidence="2" id="KW-1015">Disulfide bond</keyword>
<feature type="disulfide bond" evidence="2">
    <location>
        <begin position="140"/>
        <end position="200"/>
    </location>
</feature>
<proteinExistence type="inferred from homology"/>
<comment type="caution">
    <text evidence="5">The sequence shown here is derived from an EMBL/GenBank/DDBJ whole genome shotgun (WGS) entry which is preliminary data.</text>
</comment>
<evidence type="ECO:0000256" key="3">
    <source>
        <dbReference type="SAM" id="Phobius"/>
    </source>
</evidence>
<gene>
    <name evidence="5" type="ORF">D8674_013125</name>
</gene>
<feature type="disulfide bond" evidence="2">
    <location>
        <begin position="97"/>
        <end position="103"/>
    </location>
</feature>
<keyword evidence="3" id="KW-0812">Transmembrane</keyword>
<reference evidence="6" key="2">
    <citation type="submission" date="2019-10" db="EMBL/GenBank/DDBJ databases">
        <title>A de novo genome assembly of a pear dwarfing rootstock.</title>
        <authorList>
            <person name="Wang F."/>
            <person name="Wang J."/>
            <person name="Li S."/>
            <person name="Zhang Y."/>
            <person name="Fang M."/>
            <person name="Ma L."/>
            <person name="Zhao Y."/>
            <person name="Jiang S."/>
        </authorList>
    </citation>
    <scope>NUCLEOTIDE SEQUENCE [LARGE SCALE GENOMIC DNA]</scope>
</reference>
<dbReference type="SMART" id="SM00205">
    <property type="entry name" value="THN"/>
    <property type="match status" value="1"/>
</dbReference>
<feature type="chain" id="PRO_5024412091" evidence="4">
    <location>
        <begin position="28"/>
        <end position="275"/>
    </location>
</feature>
<dbReference type="InterPro" id="IPR037176">
    <property type="entry name" value="Osmotin/thaumatin-like_sf"/>
</dbReference>
<feature type="signal peptide" evidence="4">
    <location>
        <begin position="1"/>
        <end position="27"/>
    </location>
</feature>
<dbReference type="InterPro" id="IPR001938">
    <property type="entry name" value="Thaumatin"/>
</dbReference>
<feature type="disulfide bond" evidence="2">
    <location>
        <begin position="82"/>
        <end position="92"/>
    </location>
</feature>
<evidence type="ECO:0000256" key="1">
    <source>
        <dbReference type="ARBA" id="ARBA00010607"/>
    </source>
</evidence>
<dbReference type="Pfam" id="PF00314">
    <property type="entry name" value="Thaumatin"/>
    <property type="match status" value="1"/>
</dbReference>
<keyword evidence="3" id="KW-0472">Membrane</keyword>
<dbReference type="OrthoDB" id="430315at2759"/>
<evidence type="ECO:0000313" key="6">
    <source>
        <dbReference type="Proteomes" id="UP000327157"/>
    </source>
</evidence>
<keyword evidence="4" id="KW-0732">Signal</keyword>
<name>A0A5N5GNS5_9ROSA</name>
<dbReference type="FunFam" id="2.60.110.10:FF:000004">
    <property type="entry name" value="THAUMATIN-LIKE PROTEIN 1"/>
    <property type="match status" value="1"/>
</dbReference>